<gene>
    <name evidence="1" type="ORF">GCM10010430_26220</name>
</gene>
<dbReference type="Proteomes" id="UP001500305">
    <property type="component" value="Unassembled WGS sequence"/>
</dbReference>
<reference evidence="1 2" key="1">
    <citation type="journal article" date="2019" name="Int. J. Syst. Evol. Microbiol.">
        <title>The Global Catalogue of Microorganisms (GCM) 10K type strain sequencing project: providing services to taxonomists for standard genome sequencing and annotation.</title>
        <authorList>
            <consortium name="The Broad Institute Genomics Platform"/>
            <consortium name="The Broad Institute Genome Sequencing Center for Infectious Disease"/>
            <person name="Wu L."/>
            <person name="Ma J."/>
        </authorList>
    </citation>
    <scope>NUCLEOTIDE SEQUENCE [LARGE SCALE GENOMIC DNA]</scope>
    <source>
        <strain evidence="1 2">JCM 7356</strain>
    </source>
</reference>
<name>A0ABN3DWS2_9ACTN</name>
<evidence type="ECO:0000313" key="1">
    <source>
        <dbReference type="EMBL" id="GAA2243291.1"/>
    </source>
</evidence>
<evidence type="ECO:0000313" key="2">
    <source>
        <dbReference type="Proteomes" id="UP001500305"/>
    </source>
</evidence>
<dbReference type="EMBL" id="BAAATR010000009">
    <property type="protein sequence ID" value="GAA2243291.1"/>
    <property type="molecule type" value="Genomic_DNA"/>
</dbReference>
<organism evidence="1 2">
    <name type="scientific">Kitasatospora cystarginea</name>
    <dbReference type="NCBI Taxonomy" id="58350"/>
    <lineage>
        <taxon>Bacteria</taxon>
        <taxon>Bacillati</taxon>
        <taxon>Actinomycetota</taxon>
        <taxon>Actinomycetes</taxon>
        <taxon>Kitasatosporales</taxon>
        <taxon>Streptomycetaceae</taxon>
        <taxon>Kitasatospora</taxon>
    </lineage>
</organism>
<proteinExistence type="predicted"/>
<comment type="caution">
    <text evidence="1">The sequence shown here is derived from an EMBL/GenBank/DDBJ whole genome shotgun (WGS) entry which is preliminary data.</text>
</comment>
<keyword evidence="2" id="KW-1185">Reference proteome</keyword>
<protein>
    <submittedName>
        <fullName evidence="1">Uncharacterized protein</fullName>
    </submittedName>
</protein>
<accession>A0ABN3DWS2</accession>
<sequence>MRPGGPGADPGGPDGRPVELGCDLFDGWGRMELGARLARQEGCLDELLRSLGVEWTEPDDPRVAAFAQREPYFPQYHRIGHKRQSAVRELTGRRALVERHYELVLRALVSDDDRSSPRSLAAVLVESVGRRRVQESLVRAVEDGDPYQQVCAAGAWPWVLAPLDYAGEEDFRAGRPTPRSLAARAALSDLASRFEAGLRAAQAACRDDWTRDRLSAALDGWPPA</sequence>